<proteinExistence type="predicted"/>
<evidence type="ECO:0000256" key="3">
    <source>
        <dbReference type="SAM" id="MobiDB-lite"/>
    </source>
</evidence>
<evidence type="ECO:0000256" key="1">
    <source>
        <dbReference type="ARBA" id="ARBA00022553"/>
    </source>
</evidence>
<keyword evidence="1 2" id="KW-0597">Phosphoprotein</keyword>
<feature type="modified residue" description="4-aspartylphosphate" evidence="2">
    <location>
        <position position="55"/>
    </location>
</feature>
<dbReference type="InterPro" id="IPR011006">
    <property type="entry name" value="CheY-like_superfamily"/>
</dbReference>
<feature type="domain" description="Response regulatory" evidence="4">
    <location>
        <begin position="6"/>
        <end position="122"/>
    </location>
</feature>
<gene>
    <name evidence="5" type="ORF">UU43_C0004G0029</name>
</gene>
<feature type="modified residue" description="4-aspartylphosphate" evidence="2">
    <location>
        <position position="205"/>
    </location>
</feature>
<dbReference type="Proteomes" id="UP000034190">
    <property type="component" value="Unassembled WGS sequence"/>
</dbReference>
<feature type="compositionally biased region" description="Low complexity" evidence="3">
    <location>
        <begin position="128"/>
        <end position="141"/>
    </location>
</feature>
<dbReference type="AlphaFoldDB" id="A0A0G0UVL4"/>
<organism evidence="5 6">
    <name type="scientific">Candidatus Falkowbacteria bacterium GW2011_GWA2_41_14</name>
    <dbReference type="NCBI Taxonomy" id="1618635"/>
    <lineage>
        <taxon>Bacteria</taxon>
        <taxon>Candidatus Falkowiibacteriota</taxon>
    </lineage>
</organism>
<dbReference type="EMBL" id="LCAP01000004">
    <property type="protein sequence ID" value="KKR91581.1"/>
    <property type="molecule type" value="Genomic_DNA"/>
</dbReference>
<dbReference type="InterPro" id="IPR001789">
    <property type="entry name" value="Sig_transdc_resp-reg_receiver"/>
</dbReference>
<dbReference type="Pfam" id="PF00072">
    <property type="entry name" value="Response_reg"/>
    <property type="match status" value="2"/>
</dbReference>
<comment type="caution">
    <text evidence="5">The sequence shown here is derived from an EMBL/GenBank/DDBJ whole genome shotgun (WGS) entry which is preliminary data.</text>
</comment>
<reference evidence="5 6" key="1">
    <citation type="journal article" date="2015" name="Nature">
        <title>rRNA introns, odd ribosomes, and small enigmatic genomes across a large radiation of phyla.</title>
        <authorList>
            <person name="Brown C.T."/>
            <person name="Hug L.A."/>
            <person name="Thomas B.C."/>
            <person name="Sharon I."/>
            <person name="Castelle C.J."/>
            <person name="Singh A."/>
            <person name="Wilkins M.J."/>
            <person name="Williams K.H."/>
            <person name="Banfield J.F."/>
        </authorList>
    </citation>
    <scope>NUCLEOTIDE SEQUENCE [LARGE SCALE GENOMIC DNA]</scope>
</reference>
<evidence type="ECO:0000313" key="5">
    <source>
        <dbReference type="EMBL" id="KKR91581.1"/>
    </source>
</evidence>
<feature type="domain" description="Response regulatory" evidence="4">
    <location>
        <begin position="156"/>
        <end position="275"/>
    </location>
</feature>
<feature type="region of interest" description="Disordered" evidence="3">
    <location>
        <begin position="127"/>
        <end position="147"/>
    </location>
</feature>
<sequence>MPETPHILLIEDEQILREILVKKCIAEGFLIEAEEDGETGLAKAKEMNPDAIILDILLPKMNGIEVLRALKKDETLTSIPVLVISNSGQPVEISEIMQLGAQDCLIKTTFTPEEVIERIKRMIAPTDTSQASPVAPSVSSTPLQSAPTQTTASKARIVIAEDDTFLRELASRKLESAGYTLRACIDGADALKSIIEDKPDLVLLDVIMPDIDGFEVLKRLRENPDPTIAKTKVIILSNLGQESDMQKGKELNATDYLIKANFTMDEITQKVEAALKT</sequence>
<evidence type="ECO:0000256" key="2">
    <source>
        <dbReference type="PROSITE-ProRule" id="PRU00169"/>
    </source>
</evidence>
<accession>A0A0G0UVL4</accession>
<dbReference type="PANTHER" id="PTHR44591">
    <property type="entry name" value="STRESS RESPONSE REGULATOR PROTEIN 1"/>
    <property type="match status" value="1"/>
</dbReference>
<dbReference type="GO" id="GO:0000160">
    <property type="term" value="P:phosphorelay signal transduction system"/>
    <property type="evidence" value="ECO:0007669"/>
    <property type="project" value="InterPro"/>
</dbReference>
<dbReference type="InterPro" id="IPR050595">
    <property type="entry name" value="Bact_response_regulator"/>
</dbReference>
<dbReference type="SUPFAM" id="SSF52172">
    <property type="entry name" value="CheY-like"/>
    <property type="match status" value="2"/>
</dbReference>
<dbReference type="PANTHER" id="PTHR44591:SF3">
    <property type="entry name" value="RESPONSE REGULATORY DOMAIN-CONTAINING PROTEIN"/>
    <property type="match status" value="1"/>
</dbReference>
<dbReference type="CDD" id="cd17574">
    <property type="entry name" value="REC_OmpR"/>
    <property type="match status" value="1"/>
</dbReference>
<dbReference type="SMART" id="SM00448">
    <property type="entry name" value="REC"/>
    <property type="match status" value="2"/>
</dbReference>
<dbReference type="Gene3D" id="3.40.50.2300">
    <property type="match status" value="2"/>
</dbReference>
<protein>
    <submittedName>
        <fullName evidence="5">Response regulator receiver modulated diguanylate cyclase</fullName>
    </submittedName>
</protein>
<name>A0A0G0UVL4_9BACT</name>
<dbReference type="PROSITE" id="PS50110">
    <property type="entry name" value="RESPONSE_REGULATORY"/>
    <property type="match status" value="2"/>
</dbReference>
<evidence type="ECO:0000313" key="6">
    <source>
        <dbReference type="Proteomes" id="UP000034190"/>
    </source>
</evidence>
<evidence type="ECO:0000259" key="4">
    <source>
        <dbReference type="PROSITE" id="PS50110"/>
    </source>
</evidence>